<organism evidence="1 3">
    <name type="scientific">Brevibacillus composti</name>
    <dbReference type="NCBI Taxonomy" id="2796470"/>
    <lineage>
        <taxon>Bacteria</taxon>
        <taxon>Bacillati</taxon>
        <taxon>Bacillota</taxon>
        <taxon>Bacilli</taxon>
        <taxon>Bacillales</taxon>
        <taxon>Paenibacillaceae</taxon>
        <taxon>Brevibacillus</taxon>
    </lineage>
</organism>
<dbReference type="Proteomes" id="UP000595847">
    <property type="component" value="Chromosome"/>
</dbReference>
<protein>
    <submittedName>
        <fullName evidence="1">Uncharacterized protein</fullName>
    </submittedName>
</protein>
<evidence type="ECO:0000313" key="1">
    <source>
        <dbReference type="EMBL" id="QQE75645.1"/>
    </source>
</evidence>
<accession>A0A7T5JQ06</accession>
<gene>
    <name evidence="1" type="ORF">JD108_07105</name>
    <name evidence="2" type="ORF">KDJ56_06785</name>
</gene>
<name>A0A7T5JQ06_9BACL</name>
<evidence type="ECO:0000313" key="2">
    <source>
        <dbReference type="EMBL" id="QUO42671.1"/>
    </source>
</evidence>
<dbReference type="KEGG" id="bcop:JD108_07105"/>
<dbReference type="EMBL" id="CP073708">
    <property type="protein sequence ID" value="QUO42671.1"/>
    <property type="molecule type" value="Genomic_DNA"/>
</dbReference>
<proteinExistence type="predicted"/>
<evidence type="ECO:0000313" key="3">
    <source>
        <dbReference type="Proteomes" id="UP000595847"/>
    </source>
</evidence>
<dbReference type="AlphaFoldDB" id="A0A7T5JQ06"/>
<reference evidence="1 3" key="1">
    <citation type="submission" date="2020-12" db="EMBL/GenBank/DDBJ databases">
        <title>strain FJAT-54423T represents a novel species of the genus Brevibacillus.</title>
        <authorList>
            <person name="Tang R."/>
        </authorList>
    </citation>
    <scope>NUCLEOTIDE SEQUENCE [LARGE SCALE GENOMIC DNA]</scope>
    <source>
        <strain evidence="1 3">FJAT-54423</strain>
    </source>
</reference>
<evidence type="ECO:0000313" key="4">
    <source>
        <dbReference type="Proteomes" id="UP000677234"/>
    </source>
</evidence>
<keyword evidence="4" id="KW-1185">Reference proteome</keyword>
<dbReference type="EMBL" id="CP066308">
    <property type="protein sequence ID" value="QQE75645.1"/>
    <property type="molecule type" value="Genomic_DNA"/>
</dbReference>
<dbReference type="RefSeq" id="WP_198829166.1">
    <property type="nucleotide sequence ID" value="NZ_CP066308.1"/>
</dbReference>
<dbReference type="Proteomes" id="UP000677234">
    <property type="component" value="Chromosome"/>
</dbReference>
<sequence>MLQTMIQLWDQHIADHAAVSDVILRSEHSLLEDEETREVKLIIAPVGAEQPVASVFLFEIEAGRTYEVEIELEYAEASLTDEMLSRWERAKEIVAEISLQEKKRFLAPGQLAESSIVLDYHFMLDIDGGEEAGREAEIIIKQAASDLSRLLLL</sequence>
<reference evidence="2" key="2">
    <citation type="submission" date="2021-04" db="EMBL/GenBank/DDBJ databases">
        <title>Brevibacillus composti FJAT-54423, complete genome.</title>
        <authorList>
            <person name="Tang R."/>
        </authorList>
    </citation>
    <scope>NUCLEOTIDE SEQUENCE</scope>
    <source>
        <strain evidence="2">FJAT-54424</strain>
    </source>
</reference>